<keyword evidence="2" id="KW-1185">Reference proteome</keyword>
<sequence>MLSAFRRPLHLSQRWSRLQNHPRHLSYSSVRHADHEVVKQSGTTADVKGKQKEVVDKTADKLSEDDELPFLSRPLGVKSVPSLLGGKKKWRERMMDQDVRMKERQQIVKEATKGYFTDLNATRHHGGKTWVAPRVLIREDKALYFPNLSGTDLKSRKVYTTELLKNKVTVLAILSSRISEIQTKMFTDPTNEAHSSNPLYQYVRVNLQENLLKSMLVSLFTNSIRKGIPEDQWGNYLVSNENMDYIREDIGFANKHVAYIYLIDPNCKIRWAGCADPKPQEIEALNVCTRVLLNRHTPGAT</sequence>
<comment type="caution">
    <text evidence="1">The sequence shown here is derived from an EMBL/GenBank/DDBJ whole genome shotgun (WGS) entry which is preliminary data.</text>
</comment>
<dbReference type="PANTHER" id="PTHR28106:SF1">
    <property type="entry name" value="MITOCHONDRIAL ATPASE COMPLEX SUBUNIT ATP10"/>
    <property type="match status" value="1"/>
</dbReference>
<dbReference type="GO" id="GO:0005743">
    <property type="term" value="C:mitochondrial inner membrane"/>
    <property type="evidence" value="ECO:0007669"/>
    <property type="project" value="TreeGrafter"/>
</dbReference>
<accession>A0A8K0UUT0</accession>
<proteinExistence type="predicted"/>
<evidence type="ECO:0000313" key="2">
    <source>
        <dbReference type="Proteomes" id="UP000813824"/>
    </source>
</evidence>
<dbReference type="PANTHER" id="PTHR28106">
    <property type="entry name" value="MITOCHONDRIAL ATPASE COMPLEX SUBUNIT ATP10"/>
    <property type="match status" value="1"/>
</dbReference>
<dbReference type="GO" id="GO:0033615">
    <property type="term" value="P:mitochondrial proton-transporting ATP synthase complex assembly"/>
    <property type="evidence" value="ECO:0007669"/>
    <property type="project" value="TreeGrafter"/>
</dbReference>
<name>A0A8K0UUT0_9AGAR</name>
<reference evidence="1" key="1">
    <citation type="journal article" date="2021" name="New Phytol.">
        <title>Evolutionary innovations through gain and loss of genes in the ectomycorrhizal Boletales.</title>
        <authorList>
            <person name="Wu G."/>
            <person name="Miyauchi S."/>
            <person name="Morin E."/>
            <person name="Kuo A."/>
            <person name="Drula E."/>
            <person name="Varga T."/>
            <person name="Kohler A."/>
            <person name="Feng B."/>
            <person name="Cao Y."/>
            <person name="Lipzen A."/>
            <person name="Daum C."/>
            <person name="Hundley H."/>
            <person name="Pangilinan J."/>
            <person name="Johnson J."/>
            <person name="Barry K."/>
            <person name="LaButti K."/>
            <person name="Ng V."/>
            <person name="Ahrendt S."/>
            <person name="Min B."/>
            <person name="Choi I.G."/>
            <person name="Park H."/>
            <person name="Plett J.M."/>
            <person name="Magnuson J."/>
            <person name="Spatafora J.W."/>
            <person name="Nagy L.G."/>
            <person name="Henrissat B."/>
            <person name="Grigoriev I.V."/>
            <person name="Yang Z.L."/>
            <person name="Xu J."/>
            <person name="Martin F.M."/>
        </authorList>
    </citation>
    <scope>NUCLEOTIDE SEQUENCE</scope>
    <source>
        <strain evidence="1">KKN 215</strain>
    </source>
</reference>
<dbReference type="EMBL" id="JAEVFJ010000008">
    <property type="protein sequence ID" value="KAH8103006.1"/>
    <property type="molecule type" value="Genomic_DNA"/>
</dbReference>
<evidence type="ECO:0000313" key="1">
    <source>
        <dbReference type="EMBL" id="KAH8103006.1"/>
    </source>
</evidence>
<protein>
    <submittedName>
        <fullName evidence="1">ATP10 protein-domain-containing protein</fullName>
    </submittedName>
</protein>
<dbReference type="OrthoDB" id="17089at2759"/>
<dbReference type="AlphaFoldDB" id="A0A8K0UUT0"/>
<dbReference type="InterPro" id="IPR007849">
    <property type="entry name" value="ATP10"/>
</dbReference>
<dbReference type="Pfam" id="PF05176">
    <property type="entry name" value="ATP-synt_10"/>
    <property type="match status" value="1"/>
</dbReference>
<gene>
    <name evidence="1" type="ORF">BXZ70DRAFT_986040</name>
</gene>
<dbReference type="Proteomes" id="UP000813824">
    <property type="component" value="Unassembled WGS sequence"/>
</dbReference>
<organism evidence="1 2">
    <name type="scientific">Cristinia sonorae</name>
    <dbReference type="NCBI Taxonomy" id="1940300"/>
    <lineage>
        <taxon>Eukaryota</taxon>
        <taxon>Fungi</taxon>
        <taxon>Dikarya</taxon>
        <taxon>Basidiomycota</taxon>
        <taxon>Agaricomycotina</taxon>
        <taxon>Agaricomycetes</taxon>
        <taxon>Agaricomycetidae</taxon>
        <taxon>Agaricales</taxon>
        <taxon>Pleurotineae</taxon>
        <taxon>Stephanosporaceae</taxon>
        <taxon>Cristinia</taxon>
    </lineage>
</organism>